<dbReference type="GO" id="GO:0007165">
    <property type="term" value="P:signal transduction"/>
    <property type="evidence" value="ECO:0007669"/>
    <property type="project" value="InterPro"/>
</dbReference>
<dbReference type="OrthoDB" id="5988285at2759"/>
<dbReference type="InterPro" id="IPR036034">
    <property type="entry name" value="PDZ_sf"/>
</dbReference>
<dbReference type="EMBL" id="LSMT01001039">
    <property type="protein sequence ID" value="PFX13206.1"/>
    <property type="molecule type" value="Genomic_DNA"/>
</dbReference>
<dbReference type="Proteomes" id="UP000225706">
    <property type="component" value="Unassembled WGS sequence"/>
</dbReference>
<evidence type="ECO:0008006" key="6">
    <source>
        <dbReference type="Google" id="ProtNLM"/>
    </source>
</evidence>
<dbReference type="PROSITE" id="PS50017">
    <property type="entry name" value="DEATH_DOMAIN"/>
    <property type="match status" value="1"/>
</dbReference>
<dbReference type="Gene3D" id="1.10.533.10">
    <property type="entry name" value="Death Domain, Fas"/>
    <property type="match status" value="1"/>
</dbReference>
<sequence length="509" mass="58059">MEQGTLPRIHNSRYWPDLTTYGPKMICEMYPTKGNDPLDCQSVLSVTIRKPQELQEFYLWDPNQVAIDIKVKVKQLPFSAAFSLNIFYPDLQDSKKTYALVDNIKLPKIGRKGLQRGDIIISIKERKLENETYEGLQQIVHQLNLQKQIKLIIQRRQWRQNDYLTSLAIDSPANLDWRPLQAELQKKHLKEPLGFKFVFAKNQLEQPCPIIKQIAAGETPAAKCPYLTPGCKITAVNKHPVKGLSFEGMKTMLQKAQRSVLLSIEEPTGLLQEKHLPSSGERYTWPGEKEKGILTISQSEAQISFSNSSLADGVQTVNLCQQVKGASKTVNDAKHEVSPDHERLVNCLTQQMPPDCRSGYSEADRRPSAPTVKVPDKAQSTPICQKCVEISKTDKQKQTIQDIPVKIYHTVCQRMDIESPSCNDHRIFGEKLGFSRNEIFAPNNQPTDCLLRVWSERKGKNATVEKIMNILDDMERHDILELLQVWVESKYCSKCFKAFQQAHERESCV</sequence>
<dbReference type="Gene3D" id="2.30.42.10">
    <property type="match status" value="2"/>
</dbReference>
<name>A0A2B4R7R5_STYPI</name>
<dbReference type="AlphaFoldDB" id="A0A2B4R7R5"/>
<dbReference type="InterPro" id="IPR011029">
    <property type="entry name" value="DEATH-like_dom_sf"/>
</dbReference>
<evidence type="ECO:0000256" key="1">
    <source>
        <dbReference type="SAM" id="MobiDB-lite"/>
    </source>
</evidence>
<proteinExistence type="predicted"/>
<feature type="domain" description="PDZ" evidence="3">
    <location>
        <begin position="181"/>
        <end position="268"/>
    </location>
</feature>
<evidence type="ECO:0000313" key="4">
    <source>
        <dbReference type="EMBL" id="PFX13206.1"/>
    </source>
</evidence>
<evidence type="ECO:0000259" key="2">
    <source>
        <dbReference type="PROSITE" id="PS50017"/>
    </source>
</evidence>
<dbReference type="InterPro" id="IPR001478">
    <property type="entry name" value="PDZ"/>
</dbReference>
<dbReference type="SUPFAM" id="SSF47986">
    <property type="entry name" value="DEATH domain"/>
    <property type="match status" value="1"/>
</dbReference>
<reference evidence="5" key="1">
    <citation type="journal article" date="2017" name="bioRxiv">
        <title>Comparative analysis of the genomes of Stylophora pistillata and Acropora digitifera provides evidence for extensive differences between species of corals.</title>
        <authorList>
            <person name="Voolstra C.R."/>
            <person name="Li Y."/>
            <person name="Liew Y.J."/>
            <person name="Baumgarten S."/>
            <person name="Zoccola D."/>
            <person name="Flot J.-F."/>
            <person name="Tambutte S."/>
            <person name="Allemand D."/>
            <person name="Aranda M."/>
        </authorList>
    </citation>
    <scope>NUCLEOTIDE SEQUENCE [LARGE SCALE GENOMIC DNA]</scope>
</reference>
<dbReference type="SMART" id="SM00228">
    <property type="entry name" value="PDZ"/>
    <property type="match status" value="2"/>
</dbReference>
<feature type="domain" description="Death" evidence="2">
    <location>
        <begin position="450"/>
        <end position="487"/>
    </location>
</feature>
<comment type="caution">
    <text evidence="4">The sequence shown here is derived from an EMBL/GenBank/DDBJ whole genome shotgun (WGS) entry which is preliminary data.</text>
</comment>
<dbReference type="PROSITE" id="PS50106">
    <property type="entry name" value="PDZ"/>
    <property type="match status" value="1"/>
</dbReference>
<protein>
    <recommendedName>
        <fullName evidence="6">PDZ domain-containing protein</fullName>
    </recommendedName>
</protein>
<dbReference type="CDD" id="cd00136">
    <property type="entry name" value="PDZ_canonical"/>
    <property type="match status" value="1"/>
</dbReference>
<organism evidence="4 5">
    <name type="scientific">Stylophora pistillata</name>
    <name type="common">Smooth cauliflower coral</name>
    <dbReference type="NCBI Taxonomy" id="50429"/>
    <lineage>
        <taxon>Eukaryota</taxon>
        <taxon>Metazoa</taxon>
        <taxon>Cnidaria</taxon>
        <taxon>Anthozoa</taxon>
        <taxon>Hexacorallia</taxon>
        <taxon>Scleractinia</taxon>
        <taxon>Astrocoeniina</taxon>
        <taxon>Pocilloporidae</taxon>
        <taxon>Stylophora</taxon>
    </lineage>
</organism>
<gene>
    <name evidence="4" type="ORF">AWC38_SpisGene22733</name>
</gene>
<feature type="region of interest" description="Disordered" evidence="1">
    <location>
        <begin position="355"/>
        <end position="376"/>
    </location>
</feature>
<dbReference type="InterPro" id="IPR000488">
    <property type="entry name" value="Death_dom"/>
</dbReference>
<accession>A0A2B4R7R5</accession>
<keyword evidence="5" id="KW-1185">Reference proteome</keyword>
<evidence type="ECO:0000313" key="5">
    <source>
        <dbReference type="Proteomes" id="UP000225706"/>
    </source>
</evidence>
<dbReference type="SUPFAM" id="SSF50156">
    <property type="entry name" value="PDZ domain-like"/>
    <property type="match status" value="2"/>
</dbReference>
<dbReference type="Pfam" id="PF00531">
    <property type="entry name" value="Death"/>
    <property type="match status" value="1"/>
</dbReference>
<evidence type="ECO:0000259" key="3">
    <source>
        <dbReference type="PROSITE" id="PS50106"/>
    </source>
</evidence>